<dbReference type="CDD" id="cd06171">
    <property type="entry name" value="Sigma70_r4"/>
    <property type="match status" value="1"/>
</dbReference>
<proteinExistence type="inferred from homology"/>
<feature type="region of interest" description="Disordered" evidence="5">
    <location>
        <begin position="207"/>
        <end position="231"/>
    </location>
</feature>
<feature type="compositionally biased region" description="Low complexity" evidence="5">
    <location>
        <begin position="344"/>
        <end position="365"/>
    </location>
</feature>
<dbReference type="InterPro" id="IPR013249">
    <property type="entry name" value="RNA_pol_sigma70_r4_t2"/>
</dbReference>
<feature type="compositionally biased region" description="Low complexity" evidence="5">
    <location>
        <begin position="293"/>
        <end position="312"/>
    </location>
</feature>
<evidence type="ECO:0000313" key="8">
    <source>
        <dbReference type="EMBL" id="MFC5754274.1"/>
    </source>
</evidence>
<dbReference type="Proteomes" id="UP001596074">
    <property type="component" value="Unassembled WGS sequence"/>
</dbReference>
<keyword evidence="9" id="KW-1185">Reference proteome</keyword>
<dbReference type="EMBL" id="JBHSON010000145">
    <property type="protein sequence ID" value="MFC5754274.1"/>
    <property type="molecule type" value="Genomic_DNA"/>
</dbReference>
<gene>
    <name evidence="8" type="ORF">ACFPZN_52395</name>
</gene>
<feature type="domain" description="RNA polymerase sigma factor 70 region 4 type 2" evidence="7">
    <location>
        <begin position="82"/>
        <end position="130"/>
    </location>
</feature>
<dbReference type="SUPFAM" id="SSF88659">
    <property type="entry name" value="Sigma3 and sigma4 domains of RNA polymerase sigma factors"/>
    <property type="match status" value="1"/>
</dbReference>
<evidence type="ECO:0000313" key="9">
    <source>
        <dbReference type="Proteomes" id="UP001596074"/>
    </source>
</evidence>
<comment type="caution">
    <text evidence="8">The sequence shown here is derived from an EMBL/GenBank/DDBJ whole genome shotgun (WGS) entry which is preliminary data.</text>
</comment>
<keyword evidence="6" id="KW-0812">Transmembrane</keyword>
<evidence type="ECO:0000256" key="6">
    <source>
        <dbReference type="SAM" id="Phobius"/>
    </source>
</evidence>
<protein>
    <submittedName>
        <fullName evidence="8">Sigma factor-like helix-turn-helix DNA-binding protein</fullName>
    </submittedName>
</protein>
<organism evidence="8 9">
    <name type="scientific">Actinomadura rugatobispora</name>
    <dbReference type="NCBI Taxonomy" id="1994"/>
    <lineage>
        <taxon>Bacteria</taxon>
        <taxon>Bacillati</taxon>
        <taxon>Actinomycetota</taxon>
        <taxon>Actinomycetes</taxon>
        <taxon>Streptosporangiales</taxon>
        <taxon>Thermomonosporaceae</taxon>
        <taxon>Actinomadura</taxon>
    </lineage>
</organism>
<dbReference type="Gene3D" id="1.10.10.10">
    <property type="entry name" value="Winged helix-like DNA-binding domain superfamily/Winged helix DNA-binding domain"/>
    <property type="match status" value="1"/>
</dbReference>
<evidence type="ECO:0000256" key="5">
    <source>
        <dbReference type="SAM" id="MobiDB-lite"/>
    </source>
</evidence>
<evidence type="ECO:0000256" key="3">
    <source>
        <dbReference type="ARBA" id="ARBA00023082"/>
    </source>
</evidence>
<reference evidence="9" key="1">
    <citation type="journal article" date="2019" name="Int. J. Syst. Evol. Microbiol.">
        <title>The Global Catalogue of Microorganisms (GCM) 10K type strain sequencing project: providing services to taxonomists for standard genome sequencing and annotation.</title>
        <authorList>
            <consortium name="The Broad Institute Genomics Platform"/>
            <consortium name="The Broad Institute Genome Sequencing Center for Infectious Disease"/>
            <person name="Wu L."/>
            <person name="Ma J."/>
        </authorList>
    </citation>
    <scope>NUCLEOTIDE SEQUENCE [LARGE SCALE GENOMIC DNA]</scope>
    <source>
        <strain evidence="9">KCTC 42087</strain>
    </source>
</reference>
<keyword evidence="6" id="KW-1133">Transmembrane helix</keyword>
<keyword evidence="3" id="KW-0731">Sigma factor</keyword>
<comment type="similarity">
    <text evidence="1">Belongs to the sigma-70 factor family. ECF subfamily.</text>
</comment>
<keyword evidence="4" id="KW-0804">Transcription</keyword>
<feature type="transmembrane region" description="Helical" evidence="6">
    <location>
        <begin position="226"/>
        <end position="248"/>
    </location>
</feature>
<dbReference type="Pfam" id="PF08281">
    <property type="entry name" value="Sigma70_r4_2"/>
    <property type="match status" value="1"/>
</dbReference>
<evidence type="ECO:0000256" key="4">
    <source>
        <dbReference type="ARBA" id="ARBA00023163"/>
    </source>
</evidence>
<evidence type="ECO:0000256" key="1">
    <source>
        <dbReference type="ARBA" id="ARBA00010641"/>
    </source>
</evidence>
<feature type="region of interest" description="Disordered" evidence="5">
    <location>
        <begin position="256"/>
        <end position="391"/>
    </location>
</feature>
<evidence type="ECO:0000259" key="7">
    <source>
        <dbReference type="Pfam" id="PF08281"/>
    </source>
</evidence>
<evidence type="ECO:0000256" key="2">
    <source>
        <dbReference type="ARBA" id="ARBA00023015"/>
    </source>
</evidence>
<sequence>MRADLETLYDAHAHRLYAHCWSLVGDRGAAGALRETLTEASRIPPRGETVLWLHGLARAVCSERGAFGRQGRPVFAQAAADPLLDAVANLPAGHREALLLSAGEWLEVRDIAAVLRCSPGTVRELLHEARTGLERVVLDALMRGAADPARHMDVIEAFERGRLPNLLARRAPAMAPAPLRDQVLAAADREEIGHAEPAVPAGEVVVIGSAGDEDPRRERSRRRRSALKGVGGVAGVAASVAAGLVMTWPSAGDGTVNALGPSNGGTRPGPAPVGNITDDPGTPERPGGEPDGTAPAATPTTAARAPVADEPAGSGGGSTGPAKPREEPAPSTPSVREPDSRQTASAPPQESPEQQPPDGGSSPDGPLKPVTDLVGHLTSPLLGGLAGRQGG</sequence>
<accession>A0ABW1AIC3</accession>
<name>A0ABW1AIC3_9ACTN</name>
<keyword evidence="2" id="KW-0805">Transcription regulation</keyword>
<dbReference type="InterPro" id="IPR013324">
    <property type="entry name" value="RNA_pol_sigma_r3/r4-like"/>
</dbReference>
<dbReference type="RefSeq" id="WP_378292201.1">
    <property type="nucleotide sequence ID" value="NZ_JBHSON010000145.1"/>
</dbReference>
<dbReference type="InterPro" id="IPR036388">
    <property type="entry name" value="WH-like_DNA-bd_sf"/>
</dbReference>
<keyword evidence="6" id="KW-0472">Membrane</keyword>